<feature type="transmembrane region" description="Helical" evidence="1">
    <location>
        <begin position="20"/>
        <end position="42"/>
    </location>
</feature>
<name>A0A2J5I8G6_9EURO</name>
<keyword evidence="1" id="KW-0812">Transmembrane</keyword>
<evidence type="ECO:0000256" key="1">
    <source>
        <dbReference type="SAM" id="Phobius"/>
    </source>
</evidence>
<keyword evidence="3" id="KW-1185">Reference proteome</keyword>
<sequence length="54" mass="6196">MSLVVEMSDCGMCGVWRFLFTYPLSCFHLVLSSCSCSFPLYLSFSYLRFMSTSD</sequence>
<dbReference type="Proteomes" id="UP000235023">
    <property type="component" value="Unassembled WGS sequence"/>
</dbReference>
<dbReference type="AlphaFoldDB" id="A0A2J5I8G6"/>
<proteinExistence type="predicted"/>
<reference evidence="3" key="1">
    <citation type="submission" date="2017-12" db="EMBL/GenBank/DDBJ databases">
        <authorList>
            <consortium name="DOE Joint Genome Institute"/>
            <person name="Mondo S.J."/>
            <person name="Kjaerbolling I."/>
            <person name="Vesth T.C."/>
            <person name="Frisvad J.C."/>
            <person name="Nybo J.L."/>
            <person name="Theobald S."/>
            <person name="Kuo A."/>
            <person name="Bowyer P."/>
            <person name="Matsuda Y."/>
            <person name="Lyhne E.K."/>
            <person name="Kogle M.E."/>
            <person name="Clum A."/>
            <person name="Lipzen A."/>
            <person name="Salamov A."/>
            <person name="Ngan C.Y."/>
            <person name="Daum C."/>
            <person name="Chiniquy J."/>
            <person name="Barry K."/>
            <person name="LaButti K."/>
            <person name="Haridas S."/>
            <person name="Simmons B.A."/>
            <person name="Magnuson J.K."/>
            <person name="Mortensen U.H."/>
            <person name="Larsen T.O."/>
            <person name="Grigoriev I.V."/>
            <person name="Baker S.E."/>
            <person name="Andersen M.R."/>
            <person name="Nordberg H.P."/>
            <person name="Cantor M.N."/>
            <person name="Hua S.X."/>
        </authorList>
    </citation>
    <scope>NUCLEOTIDE SEQUENCE [LARGE SCALE GENOMIC DNA]</scope>
    <source>
        <strain evidence="3">IBT 19404</strain>
    </source>
</reference>
<evidence type="ECO:0000313" key="3">
    <source>
        <dbReference type="Proteomes" id="UP000235023"/>
    </source>
</evidence>
<keyword evidence="1" id="KW-0472">Membrane</keyword>
<keyword evidence="1" id="KW-1133">Transmembrane helix</keyword>
<accession>A0A2J5I8G6</accession>
<evidence type="ECO:0000313" key="2">
    <source>
        <dbReference type="EMBL" id="PLN86331.1"/>
    </source>
</evidence>
<dbReference type="EMBL" id="KZ559499">
    <property type="protein sequence ID" value="PLN86331.1"/>
    <property type="molecule type" value="Genomic_DNA"/>
</dbReference>
<organism evidence="2 3">
    <name type="scientific">Aspergillus taichungensis</name>
    <dbReference type="NCBI Taxonomy" id="482145"/>
    <lineage>
        <taxon>Eukaryota</taxon>
        <taxon>Fungi</taxon>
        <taxon>Dikarya</taxon>
        <taxon>Ascomycota</taxon>
        <taxon>Pezizomycotina</taxon>
        <taxon>Eurotiomycetes</taxon>
        <taxon>Eurotiomycetidae</taxon>
        <taxon>Eurotiales</taxon>
        <taxon>Aspergillaceae</taxon>
        <taxon>Aspergillus</taxon>
        <taxon>Aspergillus subgen. Circumdati</taxon>
    </lineage>
</organism>
<gene>
    <name evidence="2" type="ORF">BDW42DRAFT_159032</name>
</gene>
<protein>
    <submittedName>
        <fullName evidence="2">Uncharacterized protein</fullName>
    </submittedName>
</protein>